<dbReference type="Proteomes" id="UP000005317">
    <property type="component" value="Unassembled WGS sequence"/>
</dbReference>
<dbReference type="InterPro" id="IPR059100">
    <property type="entry name" value="TSP3_bac"/>
</dbReference>
<dbReference type="SUPFAM" id="SSF103647">
    <property type="entry name" value="TSP type-3 repeat"/>
    <property type="match status" value="1"/>
</dbReference>
<feature type="compositionally biased region" description="Polar residues" evidence="5">
    <location>
        <begin position="147"/>
        <end position="160"/>
    </location>
</feature>
<keyword evidence="6" id="KW-1133">Transmembrane helix</keyword>
<dbReference type="PANTHER" id="PTHR10199">
    <property type="entry name" value="THROMBOSPONDIN"/>
    <property type="match status" value="1"/>
</dbReference>
<keyword evidence="8" id="KW-1185">Reference proteome</keyword>
<accession>A0A656HF98</accession>
<keyword evidence="6" id="KW-0812">Transmembrane</keyword>
<evidence type="ECO:0000256" key="5">
    <source>
        <dbReference type="SAM" id="MobiDB-lite"/>
    </source>
</evidence>
<organism evidence="7 8">
    <name type="scientific">Thiothrix nivea (strain ATCC 35100 / DSM 5205 / JP2)</name>
    <dbReference type="NCBI Taxonomy" id="870187"/>
    <lineage>
        <taxon>Bacteria</taxon>
        <taxon>Pseudomonadati</taxon>
        <taxon>Pseudomonadota</taxon>
        <taxon>Gammaproteobacteria</taxon>
        <taxon>Thiotrichales</taxon>
        <taxon>Thiotrichaceae</taxon>
        <taxon>Thiothrix</taxon>
    </lineage>
</organism>
<evidence type="ECO:0000256" key="2">
    <source>
        <dbReference type="ARBA" id="ARBA00022525"/>
    </source>
</evidence>
<evidence type="ECO:0000313" key="7">
    <source>
        <dbReference type="EMBL" id="EIJ34156.1"/>
    </source>
</evidence>
<proteinExistence type="predicted"/>
<keyword evidence="3" id="KW-0732">Signal</keyword>
<dbReference type="Gene3D" id="4.10.1080.10">
    <property type="entry name" value="TSP type-3 repeat"/>
    <property type="match status" value="1"/>
</dbReference>
<dbReference type="InterPro" id="IPR028974">
    <property type="entry name" value="TSP_type-3_rpt"/>
</dbReference>
<dbReference type="InterPro" id="IPR003367">
    <property type="entry name" value="Thrombospondin_3-like_rpt"/>
</dbReference>
<keyword evidence="2" id="KW-0964">Secreted</keyword>
<dbReference type="OrthoDB" id="6197493at2"/>
<comment type="subcellular location">
    <subcellularLocation>
        <location evidence="1">Secreted</location>
    </subcellularLocation>
</comment>
<protein>
    <submittedName>
        <fullName evidence="7">Thrombospondin type 3 repeat-containing protein</fullName>
    </submittedName>
</protein>
<dbReference type="Pfam" id="PF02412">
    <property type="entry name" value="TSP_3"/>
    <property type="match status" value="2"/>
</dbReference>
<name>A0A656HF98_THINJ</name>
<evidence type="ECO:0000313" key="8">
    <source>
        <dbReference type="Proteomes" id="UP000005317"/>
    </source>
</evidence>
<evidence type="ECO:0000256" key="1">
    <source>
        <dbReference type="ARBA" id="ARBA00004613"/>
    </source>
</evidence>
<keyword evidence="4" id="KW-0106">Calcium</keyword>
<feature type="region of interest" description="Disordered" evidence="5">
    <location>
        <begin position="76"/>
        <end position="198"/>
    </location>
</feature>
<evidence type="ECO:0000256" key="3">
    <source>
        <dbReference type="ARBA" id="ARBA00022729"/>
    </source>
</evidence>
<dbReference type="AlphaFoldDB" id="A0A656HF98"/>
<dbReference type="Pfam" id="PF18884">
    <property type="entry name" value="TSP3_bac"/>
    <property type="match status" value="3"/>
</dbReference>
<evidence type="ECO:0000256" key="4">
    <source>
        <dbReference type="ARBA" id="ARBA00022837"/>
    </source>
</evidence>
<reference evidence="8" key="1">
    <citation type="journal article" date="2011" name="Stand. Genomic Sci.">
        <title>Genome sequence of the filamentous, gliding Thiothrix nivea neotype strain (JP2(T)).</title>
        <authorList>
            <person name="Lapidus A."/>
            <person name="Nolan M."/>
            <person name="Lucas S."/>
            <person name="Glavina Del Rio T."/>
            <person name="Tice H."/>
            <person name="Cheng J.F."/>
            <person name="Tapia R."/>
            <person name="Han C."/>
            <person name="Goodwin L."/>
            <person name="Pitluck S."/>
            <person name="Liolios K."/>
            <person name="Pagani I."/>
            <person name="Ivanova N."/>
            <person name="Huntemann M."/>
            <person name="Mavromatis K."/>
            <person name="Mikhailova N."/>
            <person name="Pati A."/>
            <person name="Chen A."/>
            <person name="Palaniappan K."/>
            <person name="Land M."/>
            <person name="Brambilla E.M."/>
            <person name="Rohde M."/>
            <person name="Abt B."/>
            <person name="Verbarg S."/>
            <person name="Goker M."/>
            <person name="Bristow J."/>
            <person name="Eisen J.A."/>
            <person name="Markowitz V."/>
            <person name="Hugenholtz P."/>
            <person name="Kyrpides N.C."/>
            <person name="Klenk H.P."/>
            <person name="Woyke T."/>
        </authorList>
    </citation>
    <scope>NUCLEOTIDE SEQUENCE [LARGE SCALE GENOMIC DNA]</scope>
    <source>
        <strain evidence="8">ATCC 35100 / DSM 5205 / JP2</strain>
    </source>
</reference>
<feature type="compositionally biased region" description="Low complexity" evidence="5">
    <location>
        <begin position="129"/>
        <end position="138"/>
    </location>
</feature>
<sequence precursor="true">MTTLFERKKGTIALFAVGVGFYSGLLSSAYAFTPPAPPAYEFIDEDGVPDASDNCPLDSNADQANIDHDGLGDVCDPDRDGDNVANGADAFPDNPAEWLDTDGDKVGNNADTDDDGDGLPDQWEKDNGLDPLNKADAALDNDKDGLSNKQEYTYQTNPNKADSDGDGMNDKQELDAGRNPNDPSDVNVQPPAQPDPAKVIPIIMQLLLE</sequence>
<keyword evidence="6" id="KW-0472">Membrane</keyword>
<feature type="transmembrane region" description="Helical" evidence="6">
    <location>
        <begin position="12"/>
        <end position="32"/>
    </location>
</feature>
<dbReference type="GO" id="GO:0007155">
    <property type="term" value="P:cell adhesion"/>
    <property type="evidence" value="ECO:0007669"/>
    <property type="project" value="InterPro"/>
</dbReference>
<dbReference type="PANTHER" id="PTHR10199:SF100">
    <property type="entry name" value="THROMBOSPONDIN, ISOFORM A"/>
    <property type="match status" value="1"/>
</dbReference>
<evidence type="ECO:0000256" key="6">
    <source>
        <dbReference type="SAM" id="Phobius"/>
    </source>
</evidence>
<dbReference type="RefSeq" id="WP_002708098.1">
    <property type="nucleotide sequence ID" value="NZ_JH651384.1"/>
</dbReference>
<dbReference type="EMBL" id="JH651384">
    <property type="protein sequence ID" value="EIJ34156.1"/>
    <property type="molecule type" value="Genomic_DNA"/>
</dbReference>
<dbReference type="GO" id="GO:0005509">
    <property type="term" value="F:calcium ion binding"/>
    <property type="evidence" value="ECO:0007669"/>
    <property type="project" value="InterPro"/>
</dbReference>
<gene>
    <name evidence="7" type="ORF">Thini_1554</name>
</gene>